<evidence type="ECO:0000313" key="4">
    <source>
        <dbReference type="Proteomes" id="UP000886808"/>
    </source>
</evidence>
<evidence type="ECO:0000256" key="2">
    <source>
        <dbReference type="HAMAP-Rule" id="MF_00386"/>
    </source>
</evidence>
<sequence>MKRLLISGIRFYQKQISPSLPARCRYIPTCSQYAKEAIEKYGAVKGSVLAARRICRCHPFSKHDIYDPVP</sequence>
<evidence type="ECO:0000256" key="1">
    <source>
        <dbReference type="ARBA" id="ARBA00023136"/>
    </source>
</evidence>
<dbReference type="PANTHER" id="PTHR33383:SF1">
    <property type="entry name" value="MEMBRANE PROTEIN INSERTION EFFICIENCY FACTOR-RELATED"/>
    <property type="match status" value="1"/>
</dbReference>
<keyword evidence="2" id="KW-1003">Cell membrane</keyword>
<dbReference type="HAMAP" id="MF_00386">
    <property type="entry name" value="UPF0161_YidD"/>
    <property type="match status" value="1"/>
</dbReference>
<reference evidence="3" key="2">
    <citation type="submission" date="2021-04" db="EMBL/GenBank/DDBJ databases">
        <authorList>
            <person name="Gilroy R."/>
        </authorList>
    </citation>
    <scope>NUCLEOTIDE SEQUENCE</scope>
    <source>
        <strain evidence="3">CHK193-4272</strain>
    </source>
</reference>
<dbReference type="Proteomes" id="UP000886808">
    <property type="component" value="Unassembled WGS sequence"/>
</dbReference>
<dbReference type="AlphaFoldDB" id="A0A9D1THR1"/>
<accession>A0A9D1THR1</accession>
<comment type="function">
    <text evidence="2">Could be involved in insertion of integral membrane proteins into the membrane.</text>
</comment>
<reference evidence="3" key="1">
    <citation type="journal article" date="2021" name="PeerJ">
        <title>Extensive microbial diversity within the chicken gut microbiome revealed by metagenomics and culture.</title>
        <authorList>
            <person name="Gilroy R."/>
            <person name="Ravi A."/>
            <person name="Getino M."/>
            <person name="Pursley I."/>
            <person name="Horton D.L."/>
            <person name="Alikhan N.F."/>
            <person name="Baker D."/>
            <person name="Gharbi K."/>
            <person name="Hall N."/>
            <person name="Watson M."/>
            <person name="Adriaenssens E.M."/>
            <person name="Foster-Nyarko E."/>
            <person name="Jarju S."/>
            <person name="Secka A."/>
            <person name="Antonio M."/>
            <person name="Oren A."/>
            <person name="Chaudhuri R.R."/>
            <person name="La Ragione R."/>
            <person name="Hildebrand F."/>
            <person name="Pallen M.J."/>
        </authorList>
    </citation>
    <scope>NUCLEOTIDE SEQUENCE</scope>
    <source>
        <strain evidence="3">CHK193-4272</strain>
    </source>
</reference>
<comment type="caution">
    <text evidence="3">The sequence shown here is derived from an EMBL/GenBank/DDBJ whole genome shotgun (WGS) entry which is preliminary data.</text>
</comment>
<comment type="similarity">
    <text evidence="2">Belongs to the UPF0161 family.</text>
</comment>
<dbReference type="GO" id="GO:0005886">
    <property type="term" value="C:plasma membrane"/>
    <property type="evidence" value="ECO:0007669"/>
    <property type="project" value="UniProtKB-SubCell"/>
</dbReference>
<dbReference type="SMART" id="SM01234">
    <property type="entry name" value="Haemolytic"/>
    <property type="match status" value="1"/>
</dbReference>
<dbReference type="PANTHER" id="PTHR33383">
    <property type="entry name" value="MEMBRANE PROTEIN INSERTION EFFICIENCY FACTOR-RELATED"/>
    <property type="match status" value="1"/>
</dbReference>
<dbReference type="Pfam" id="PF01809">
    <property type="entry name" value="YidD"/>
    <property type="match status" value="1"/>
</dbReference>
<proteinExistence type="inferred from homology"/>
<dbReference type="NCBIfam" id="TIGR00278">
    <property type="entry name" value="membrane protein insertion efficiency factor YidD"/>
    <property type="match status" value="1"/>
</dbReference>
<dbReference type="InterPro" id="IPR002696">
    <property type="entry name" value="Membr_insert_effic_factor_YidD"/>
</dbReference>
<protein>
    <recommendedName>
        <fullName evidence="2">Putative membrane protein insertion efficiency factor</fullName>
    </recommendedName>
</protein>
<organism evidence="3 4">
    <name type="scientific">Candidatus Butyricicoccus avistercoris</name>
    <dbReference type="NCBI Taxonomy" id="2838518"/>
    <lineage>
        <taxon>Bacteria</taxon>
        <taxon>Bacillati</taxon>
        <taxon>Bacillota</taxon>
        <taxon>Clostridia</taxon>
        <taxon>Eubacteriales</taxon>
        <taxon>Butyricicoccaceae</taxon>
        <taxon>Butyricicoccus</taxon>
    </lineage>
</organism>
<name>A0A9D1THR1_9FIRM</name>
<dbReference type="EMBL" id="DXIE01000033">
    <property type="protein sequence ID" value="HIV62337.1"/>
    <property type="molecule type" value="Genomic_DNA"/>
</dbReference>
<comment type="subcellular location">
    <subcellularLocation>
        <location evidence="2">Cell membrane</location>
        <topology evidence="2">Peripheral membrane protein</topology>
        <orientation evidence="2">Cytoplasmic side</orientation>
    </subcellularLocation>
</comment>
<evidence type="ECO:0000313" key="3">
    <source>
        <dbReference type="EMBL" id="HIV62337.1"/>
    </source>
</evidence>
<gene>
    <name evidence="3" type="primary">yidD</name>
    <name evidence="3" type="ORF">H9746_05810</name>
</gene>
<keyword evidence="1 2" id="KW-0472">Membrane</keyword>